<keyword evidence="14" id="KW-1185">Reference proteome</keyword>
<feature type="binding site" evidence="11">
    <location>
        <begin position="17"/>
        <end position="20"/>
    </location>
    <ligand>
        <name>ATP</name>
        <dbReference type="ChEBI" id="CHEBI:30616"/>
    </ligand>
</feature>
<dbReference type="NCBIfam" id="TIGR02075">
    <property type="entry name" value="pyrH_bact"/>
    <property type="match status" value="1"/>
</dbReference>
<dbReference type="CDD" id="cd04254">
    <property type="entry name" value="AAK_UMPK-PyrH-Ec"/>
    <property type="match status" value="1"/>
</dbReference>
<feature type="binding site" evidence="11">
    <location>
        <position position="59"/>
    </location>
    <ligand>
        <name>UMP</name>
        <dbReference type="ChEBI" id="CHEBI:57865"/>
    </ligand>
</feature>
<feature type="binding site" evidence="11">
    <location>
        <begin position="140"/>
        <end position="147"/>
    </location>
    <ligand>
        <name>UMP</name>
        <dbReference type="ChEBI" id="CHEBI:57865"/>
    </ligand>
</feature>
<dbReference type="EMBL" id="CP135137">
    <property type="protein sequence ID" value="WWR11482.1"/>
    <property type="molecule type" value="Genomic_DNA"/>
</dbReference>
<feature type="binding site" evidence="11">
    <location>
        <position position="79"/>
    </location>
    <ligand>
        <name>UMP</name>
        <dbReference type="ChEBI" id="CHEBI:57865"/>
    </ligand>
</feature>
<comment type="pathway">
    <text evidence="2 11">Pyrimidine metabolism; CTP biosynthesis via de novo pathway; UDP from UMP (UMPK route): step 1/1.</text>
</comment>
<feature type="binding site" evidence="11">
    <location>
        <position position="176"/>
    </location>
    <ligand>
        <name>ATP</name>
        <dbReference type="ChEBI" id="CHEBI:30616"/>
    </ligand>
</feature>
<evidence type="ECO:0000256" key="2">
    <source>
        <dbReference type="ARBA" id="ARBA00004791"/>
    </source>
</evidence>
<dbReference type="RefSeq" id="WP_100114953.1">
    <property type="nucleotide sequence ID" value="NZ_CP021497.1"/>
</dbReference>
<accession>A0ABZ2GZ47</accession>
<dbReference type="InterPro" id="IPR001048">
    <property type="entry name" value="Asp/Glu/Uridylate_kinase"/>
</dbReference>
<dbReference type="PANTHER" id="PTHR42833">
    <property type="entry name" value="URIDYLATE KINASE"/>
    <property type="match status" value="1"/>
</dbReference>
<comment type="caution">
    <text evidence="11">Lacks conserved residue(s) required for the propagation of feature annotation.</text>
</comment>
<evidence type="ECO:0000313" key="13">
    <source>
        <dbReference type="EMBL" id="WWR11482.1"/>
    </source>
</evidence>
<keyword evidence="8 11" id="KW-0067">ATP-binding</keyword>
<feature type="binding site" evidence="11">
    <location>
        <position position="173"/>
    </location>
    <ligand>
        <name>ATP</name>
        <dbReference type="ChEBI" id="CHEBI:30616"/>
    </ligand>
</feature>
<organism evidence="13 14">
    <name type="scientific">Candidatus Legionella polyplacis</name>
    <dbReference type="NCBI Taxonomy" id="2005262"/>
    <lineage>
        <taxon>Bacteria</taxon>
        <taxon>Pseudomonadati</taxon>
        <taxon>Pseudomonadota</taxon>
        <taxon>Gammaproteobacteria</taxon>
        <taxon>Legionellales</taxon>
        <taxon>Legionellaceae</taxon>
        <taxon>Legionella</taxon>
    </lineage>
</organism>
<comment type="catalytic activity">
    <reaction evidence="10 11">
        <text>UMP + ATP = UDP + ADP</text>
        <dbReference type="Rhea" id="RHEA:24400"/>
        <dbReference type="ChEBI" id="CHEBI:30616"/>
        <dbReference type="ChEBI" id="CHEBI:57865"/>
        <dbReference type="ChEBI" id="CHEBI:58223"/>
        <dbReference type="ChEBI" id="CHEBI:456216"/>
        <dbReference type="EC" id="2.7.4.22"/>
    </reaction>
</comment>
<dbReference type="InterPro" id="IPR011817">
    <property type="entry name" value="Uridylate_kinase"/>
</dbReference>
<evidence type="ECO:0000256" key="4">
    <source>
        <dbReference type="ARBA" id="ARBA00022490"/>
    </source>
</evidence>
<gene>
    <name evidence="11 13" type="primary">pyrH</name>
    <name evidence="13" type="ORF">RQL39_02200</name>
</gene>
<dbReference type="Proteomes" id="UP001368618">
    <property type="component" value="Chromosome"/>
</dbReference>
<evidence type="ECO:0000256" key="11">
    <source>
        <dbReference type="HAMAP-Rule" id="MF_01220"/>
    </source>
</evidence>
<comment type="function">
    <text evidence="11">Catalyzes the reversible phosphorylation of UMP to UDP.</text>
</comment>
<feature type="binding site" evidence="11">
    <location>
        <position position="167"/>
    </location>
    <ligand>
        <name>ATP</name>
        <dbReference type="ChEBI" id="CHEBI:30616"/>
    </ligand>
</feature>
<feature type="binding site" evidence="11">
    <location>
        <position position="64"/>
    </location>
    <ligand>
        <name>ATP</name>
        <dbReference type="ChEBI" id="CHEBI:30616"/>
    </ligand>
</feature>
<dbReference type="Gene3D" id="3.40.1160.10">
    <property type="entry name" value="Acetylglutamate kinase-like"/>
    <property type="match status" value="1"/>
</dbReference>
<feature type="binding site" evidence="11">
    <location>
        <position position="60"/>
    </location>
    <ligand>
        <name>ATP</name>
        <dbReference type="ChEBI" id="CHEBI:30616"/>
    </ligand>
</feature>
<proteinExistence type="inferred from homology"/>
<keyword evidence="6 11" id="KW-0547">Nucleotide-binding</keyword>
<dbReference type="InterPro" id="IPR036393">
    <property type="entry name" value="AceGlu_kinase-like_sf"/>
</dbReference>
<comment type="activity regulation">
    <text evidence="11">Inhibited by UTP.</text>
</comment>
<evidence type="ECO:0000256" key="8">
    <source>
        <dbReference type="ARBA" id="ARBA00022840"/>
    </source>
</evidence>
<evidence type="ECO:0000256" key="6">
    <source>
        <dbReference type="ARBA" id="ARBA00022741"/>
    </source>
</evidence>
<comment type="similarity">
    <text evidence="3 11">Belongs to the UMP kinase family.</text>
</comment>
<dbReference type="EC" id="2.7.4.22" evidence="11"/>
<keyword evidence="4 11" id="KW-0963">Cytoplasm</keyword>
<protein>
    <recommendedName>
        <fullName evidence="11">Uridylate kinase</fullName>
        <shortName evidence="11">UK</shortName>
        <ecNumber evidence="11">2.7.4.22</ecNumber>
    </recommendedName>
    <alternativeName>
        <fullName evidence="11">Uridine monophosphate kinase</fullName>
        <shortName evidence="11">UMP kinase</shortName>
        <shortName evidence="11">UMPK</shortName>
    </alternativeName>
</protein>
<sequence>MVIKKNYVLKYKRVLLKYSGKALLGKNSFGIDFNAVNFIRDSVVGLINMGIEVGLMMGGGNFFRGSELSCIGFDRITGDHIGMLSTVLNALAIHGSFKKINVPSFLMSSIPIMGITNFYDQNQAINYLNKKYVVIFTAGLGNPFFTTDSAACLRAIEVNADIMLKATIVDGIYSDDPIKNSEAVFYKFLTYDKILKDKLKIMDTTAIYLCQKYDMPFQVFKFSDFDILKKIVLGEQVGTIVSGD</sequence>
<evidence type="ECO:0000256" key="5">
    <source>
        <dbReference type="ARBA" id="ARBA00022679"/>
    </source>
</evidence>
<dbReference type="PANTHER" id="PTHR42833:SF4">
    <property type="entry name" value="URIDYLATE KINASE PUMPKIN, CHLOROPLASTIC"/>
    <property type="match status" value="1"/>
</dbReference>
<dbReference type="GO" id="GO:0033862">
    <property type="term" value="F:UMP kinase activity"/>
    <property type="evidence" value="ECO:0007669"/>
    <property type="project" value="UniProtKB-EC"/>
</dbReference>
<evidence type="ECO:0000256" key="7">
    <source>
        <dbReference type="ARBA" id="ARBA00022777"/>
    </source>
</evidence>
<comment type="subcellular location">
    <subcellularLocation>
        <location evidence="1 11">Cytoplasm</location>
    </subcellularLocation>
</comment>
<comment type="subunit">
    <text evidence="11">Homohexamer.</text>
</comment>
<evidence type="ECO:0000256" key="10">
    <source>
        <dbReference type="ARBA" id="ARBA00047767"/>
    </source>
</evidence>
<keyword evidence="9 11" id="KW-0665">Pyrimidine biosynthesis</keyword>
<evidence type="ECO:0000259" key="12">
    <source>
        <dbReference type="Pfam" id="PF00696"/>
    </source>
</evidence>
<name>A0ABZ2GZ47_9GAMM</name>
<dbReference type="HAMAP" id="MF_01220_B">
    <property type="entry name" value="PyrH_B"/>
    <property type="match status" value="1"/>
</dbReference>
<dbReference type="PIRSF" id="PIRSF005650">
    <property type="entry name" value="Uridylate_kin"/>
    <property type="match status" value="1"/>
</dbReference>
<evidence type="ECO:0000256" key="1">
    <source>
        <dbReference type="ARBA" id="ARBA00004496"/>
    </source>
</evidence>
<dbReference type="Pfam" id="PF00696">
    <property type="entry name" value="AA_kinase"/>
    <property type="match status" value="1"/>
</dbReference>
<dbReference type="SUPFAM" id="SSF53633">
    <property type="entry name" value="Carbamate kinase-like"/>
    <property type="match status" value="1"/>
</dbReference>
<feature type="domain" description="Aspartate/glutamate/uridylate kinase" evidence="12">
    <location>
        <begin position="12"/>
        <end position="220"/>
    </location>
</feature>
<keyword evidence="5 11" id="KW-0808">Transferase</keyword>
<evidence type="ECO:0000256" key="3">
    <source>
        <dbReference type="ARBA" id="ARBA00007614"/>
    </source>
</evidence>
<evidence type="ECO:0000256" key="9">
    <source>
        <dbReference type="ARBA" id="ARBA00022975"/>
    </source>
</evidence>
<reference evidence="13" key="1">
    <citation type="submission" date="2023-09" db="EMBL/GenBank/DDBJ databases">
        <title>Genomes of two closely related lineages of the louse Polyplax serrata with different host specificities.</title>
        <authorList>
            <person name="Martinu J."/>
            <person name="Tarabai H."/>
            <person name="Stefka J."/>
            <person name="Hypsa V."/>
        </authorList>
    </citation>
    <scope>NUCLEOTIDE SEQUENCE [LARGE SCALE GENOMIC DNA]</scope>
    <source>
        <strain evidence="13">98ZLc_SE</strain>
    </source>
</reference>
<keyword evidence="7 11" id="KW-0418">Kinase</keyword>
<evidence type="ECO:0000313" key="14">
    <source>
        <dbReference type="Proteomes" id="UP001368618"/>
    </source>
</evidence>
<dbReference type="InterPro" id="IPR015963">
    <property type="entry name" value="Uridylate_kinase_bac"/>
</dbReference>